<feature type="region of interest" description="Disordered" evidence="1">
    <location>
        <begin position="157"/>
        <end position="189"/>
    </location>
</feature>
<feature type="compositionally biased region" description="Basic and acidic residues" evidence="1">
    <location>
        <begin position="131"/>
        <end position="143"/>
    </location>
</feature>
<feature type="compositionally biased region" description="Low complexity" evidence="1">
    <location>
        <begin position="102"/>
        <end position="116"/>
    </location>
</feature>
<evidence type="ECO:0000256" key="1">
    <source>
        <dbReference type="SAM" id="MobiDB-lite"/>
    </source>
</evidence>
<reference evidence="2 3" key="1">
    <citation type="journal article" date="2016" name="Mol. Biol. Evol.">
        <title>Comparative Genomics of Early-Diverging Mushroom-Forming Fungi Provides Insights into the Origins of Lignocellulose Decay Capabilities.</title>
        <authorList>
            <person name="Nagy L.G."/>
            <person name="Riley R."/>
            <person name="Tritt A."/>
            <person name="Adam C."/>
            <person name="Daum C."/>
            <person name="Floudas D."/>
            <person name="Sun H."/>
            <person name="Yadav J.S."/>
            <person name="Pangilinan J."/>
            <person name="Larsson K.H."/>
            <person name="Matsuura K."/>
            <person name="Barry K."/>
            <person name="Labutti K."/>
            <person name="Kuo R."/>
            <person name="Ohm R.A."/>
            <person name="Bhattacharya S.S."/>
            <person name="Shirouzu T."/>
            <person name="Yoshinaga Y."/>
            <person name="Martin F.M."/>
            <person name="Grigoriev I.V."/>
            <person name="Hibbett D.S."/>
        </authorList>
    </citation>
    <scope>NUCLEOTIDE SEQUENCE [LARGE SCALE GENOMIC DNA]</scope>
    <source>
        <strain evidence="2 3">HHB9708</strain>
    </source>
</reference>
<dbReference type="Proteomes" id="UP000076722">
    <property type="component" value="Unassembled WGS sequence"/>
</dbReference>
<dbReference type="AlphaFoldDB" id="A0A164MAD9"/>
<gene>
    <name evidence="2" type="ORF">SISNIDRAFT_553535</name>
</gene>
<proteinExistence type="predicted"/>
<evidence type="ECO:0000313" key="2">
    <source>
        <dbReference type="EMBL" id="KZS86523.1"/>
    </source>
</evidence>
<feature type="compositionally biased region" description="Polar residues" evidence="1">
    <location>
        <begin position="27"/>
        <end position="36"/>
    </location>
</feature>
<keyword evidence="3" id="KW-1185">Reference proteome</keyword>
<accession>A0A164MAD9</accession>
<sequence length="215" mass="22647">MRLSDDCSYCGNAVLPCEASCQVDLEPSTSTDTLSAIHSPPPTSAVPPYTDTSAPSSEDRVASSSAVDLPPSPPSPPVKTFEAGYSNESSSSPCRGMKRSTSESSSSSPDFTPSPSKRARCSVGQPLGIERSVHEKSTSRRDEVEEVWVVGSLAKADGETDARGSGLEATEEDSNTDNLKSLGAASGEARSRNKLRMLVPDIKNKLGKVKKVLGR</sequence>
<feature type="region of interest" description="Disordered" evidence="1">
    <location>
        <begin position="26"/>
        <end position="143"/>
    </location>
</feature>
<organism evidence="2 3">
    <name type="scientific">Sistotremastrum niveocremeum HHB9708</name>
    <dbReference type="NCBI Taxonomy" id="1314777"/>
    <lineage>
        <taxon>Eukaryota</taxon>
        <taxon>Fungi</taxon>
        <taxon>Dikarya</taxon>
        <taxon>Basidiomycota</taxon>
        <taxon>Agaricomycotina</taxon>
        <taxon>Agaricomycetes</taxon>
        <taxon>Sistotremastrales</taxon>
        <taxon>Sistotremastraceae</taxon>
        <taxon>Sertulicium</taxon>
        <taxon>Sertulicium niveocremeum</taxon>
    </lineage>
</organism>
<protein>
    <submittedName>
        <fullName evidence="2">Uncharacterized protein</fullName>
    </submittedName>
</protein>
<dbReference type="EMBL" id="KV419490">
    <property type="protein sequence ID" value="KZS86523.1"/>
    <property type="molecule type" value="Genomic_DNA"/>
</dbReference>
<evidence type="ECO:0000313" key="3">
    <source>
        <dbReference type="Proteomes" id="UP000076722"/>
    </source>
</evidence>
<name>A0A164MAD9_9AGAM</name>